<sequence length="205" mass="21924">MVAAQRAPPPPLLSSDAGPRQRASPYFMGFGSDLLPLPRVRRSAAIRPPPAPSGARGRGSKLASSSPSGARVGSGVGSFSLWRAGQRRERSSSPPSGKRGISGSPPASGRKWWWRKLYGSGEIDCSPPNRGLLDGDAVYSAFFRFAGCGHAVLAVKRLNPTCRFVASARLLPCQLVYGHRHISSRIAMAYPVCSSDNSDCYFPHD</sequence>
<name>A0A5J9VR53_9POAL</name>
<keyword evidence="3" id="KW-1185">Reference proteome</keyword>
<accession>A0A5J9VR53</accession>
<evidence type="ECO:0000313" key="3">
    <source>
        <dbReference type="Proteomes" id="UP000324897"/>
    </source>
</evidence>
<evidence type="ECO:0000256" key="1">
    <source>
        <dbReference type="SAM" id="MobiDB-lite"/>
    </source>
</evidence>
<organism evidence="2 3">
    <name type="scientific">Eragrostis curvula</name>
    <name type="common">weeping love grass</name>
    <dbReference type="NCBI Taxonomy" id="38414"/>
    <lineage>
        <taxon>Eukaryota</taxon>
        <taxon>Viridiplantae</taxon>
        <taxon>Streptophyta</taxon>
        <taxon>Embryophyta</taxon>
        <taxon>Tracheophyta</taxon>
        <taxon>Spermatophyta</taxon>
        <taxon>Magnoliopsida</taxon>
        <taxon>Liliopsida</taxon>
        <taxon>Poales</taxon>
        <taxon>Poaceae</taxon>
        <taxon>PACMAD clade</taxon>
        <taxon>Chloridoideae</taxon>
        <taxon>Eragrostideae</taxon>
        <taxon>Eragrostidinae</taxon>
        <taxon>Eragrostis</taxon>
    </lineage>
</organism>
<evidence type="ECO:0000313" key="2">
    <source>
        <dbReference type="EMBL" id="TVU38663.1"/>
    </source>
</evidence>
<gene>
    <name evidence="2" type="ORF">EJB05_12047</name>
</gene>
<dbReference type="AlphaFoldDB" id="A0A5J9VR53"/>
<reference evidence="2 3" key="1">
    <citation type="journal article" date="2019" name="Sci. Rep.">
        <title>A high-quality genome of Eragrostis curvula grass provides insights into Poaceae evolution and supports new strategies to enhance forage quality.</title>
        <authorList>
            <person name="Carballo J."/>
            <person name="Santos B.A.C.M."/>
            <person name="Zappacosta D."/>
            <person name="Garbus I."/>
            <person name="Selva J.P."/>
            <person name="Gallo C.A."/>
            <person name="Diaz A."/>
            <person name="Albertini E."/>
            <person name="Caccamo M."/>
            <person name="Echenique V."/>
        </authorList>
    </citation>
    <scope>NUCLEOTIDE SEQUENCE [LARGE SCALE GENOMIC DNA]</scope>
    <source>
        <strain evidence="3">cv. Victoria</strain>
        <tissue evidence="2">Leaf</tissue>
    </source>
</reference>
<comment type="caution">
    <text evidence="2">The sequence shown here is derived from an EMBL/GenBank/DDBJ whole genome shotgun (WGS) entry which is preliminary data.</text>
</comment>
<protein>
    <submittedName>
        <fullName evidence="2">Uncharacterized protein</fullName>
    </submittedName>
</protein>
<proteinExistence type="predicted"/>
<dbReference type="Gramene" id="TVU38663">
    <property type="protein sequence ID" value="TVU38663"/>
    <property type="gene ID" value="EJB05_12047"/>
</dbReference>
<dbReference type="EMBL" id="RWGY01000007">
    <property type="protein sequence ID" value="TVU38663.1"/>
    <property type="molecule type" value="Genomic_DNA"/>
</dbReference>
<dbReference type="Proteomes" id="UP000324897">
    <property type="component" value="Chromosome 4"/>
</dbReference>
<feature type="non-terminal residue" evidence="2">
    <location>
        <position position="1"/>
    </location>
</feature>
<feature type="region of interest" description="Disordered" evidence="1">
    <location>
        <begin position="1"/>
        <end position="108"/>
    </location>
</feature>